<organism evidence="1 2">
    <name type="scientific">Nesidiocoris tenuis</name>
    <dbReference type="NCBI Taxonomy" id="355587"/>
    <lineage>
        <taxon>Eukaryota</taxon>
        <taxon>Metazoa</taxon>
        <taxon>Ecdysozoa</taxon>
        <taxon>Arthropoda</taxon>
        <taxon>Hexapoda</taxon>
        <taxon>Insecta</taxon>
        <taxon>Pterygota</taxon>
        <taxon>Neoptera</taxon>
        <taxon>Paraneoptera</taxon>
        <taxon>Hemiptera</taxon>
        <taxon>Heteroptera</taxon>
        <taxon>Panheteroptera</taxon>
        <taxon>Cimicomorpha</taxon>
        <taxon>Miridae</taxon>
        <taxon>Dicyphina</taxon>
        <taxon>Nesidiocoris</taxon>
    </lineage>
</organism>
<evidence type="ECO:0000313" key="2">
    <source>
        <dbReference type="Proteomes" id="UP001307889"/>
    </source>
</evidence>
<dbReference type="Proteomes" id="UP001307889">
    <property type="component" value="Chromosome 11"/>
</dbReference>
<sequence length="73" mass="8044">MVIPQPFRQGYAGVLFSPFVITTQQKAEENVAGSFSPFSAVFLSHGGENNETRAKMFGEKDFAQGLRFFHVSG</sequence>
<name>A0ABN7B9R4_9HEMI</name>
<reference evidence="1 2" key="1">
    <citation type="submission" date="2023-09" db="EMBL/GenBank/DDBJ databases">
        <title>Nesidiocoris tenuis whole genome shotgun sequence.</title>
        <authorList>
            <person name="Shibata T."/>
            <person name="Shimoda M."/>
            <person name="Kobayashi T."/>
            <person name="Uehara T."/>
        </authorList>
    </citation>
    <scope>NUCLEOTIDE SEQUENCE [LARGE SCALE GENOMIC DNA]</scope>
    <source>
        <strain evidence="1 2">Japan</strain>
    </source>
</reference>
<keyword evidence="2" id="KW-1185">Reference proteome</keyword>
<protein>
    <submittedName>
        <fullName evidence="1">Uncharacterized protein</fullName>
    </submittedName>
</protein>
<gene>
    <name evidence="1" type="ORF">NTJ_13366</name>
</gene>
<dbReference type="EMBL" id="AP028919">
    <property type="protein sequence ID" value="BET00550.1"/>
    <property type="molecule type" value="Genomic_DNA"/>
</dbReference>
<evidence type="ECO:0000313" key="1">
    <source>
        <dbReference type="EMBL" id="BET00550.1"/>
    </source>
</evidence>
<accession>A0ABN7B9R4</accession>
<proteinExistence type="predicted"/>